<dbReference type="InterPro" id="IPR012674">
    <property type="entry name" value="Calycin"/>
</dbReference>
<proteinExistence type="predicted"/>
<dbReference type="Pfam" id="PF14651">
    <property type="entry name" value="Lipocalin_7"/>
    <property type="match status" value="1"/>
</dbReference>
<sequence length="105" mass="12100">MAFSGKYKLESQENSGVSRDIKVITEVHREGVDFTWSQVIPNWTWTNKFTIGSLKYSRSCHFKDPDSFCGKIAIPFPQYRFTAEISGEKLIMVRASGRDREKESD</sequence>
<reference evidence="1" key="2">
    <citation type="submission" date="2025-08" db="UniProtKB">
        <authorList>
            <consortium name="Ensembl"/>
        </authorList>
    </citation>
    <scope>IDENTIFICATION</scope>
</reference>
<organism evidence="1 2">
    <name type="scientific">Oncorhynchus mykiss</name>
    <name type="common">Rainbow trout</name>
    <name type="synonym">Salmo gairdneri</name>
    <dbReference type="NCBI Taxonomy" id="8022"/>
    <lineage>
        <taxon>Eukaryota</taxon>
        <taxon>Metazoa</taxon>
        <taxon>Chordata</taxon>
        <taxon>Craniata</taxon>
        <taxon>Vertebrata</taxon>
        <taxon>Euteleostomi</taxon>
        <taxon>Actinopterygii</taxon>
        <taxon>Neopterygii</taxon>
        <taxon>Teleostei</taxon>
        <taxon>Protacanthopterygii</taxon>
        <taxon>Salmoniformes</taxon>
        <taxon>Salmonidae</taxon>
        <taxon>Salmoninae</taxon>
        <taxon>Oncorhynchus</taxon>
    </lineage>
</organism>
<dbReference type="Proteomes" id="UP000694395">
    <property type="component" value="Chromosome 14"/>
</dbReference>
<reference evidence="1" key="1">
    <citation type="submission" date="2020-07" db="EMBL/GenBank/DDBJ databases">
        <title>A long reads based de novo assembly of the rainbow trout Arlee double haploid line genome.</title>
        <authorList>
            <person name="Gao G."/>
            <person name="Palti Y."/>
        </authorList>
    </citation>
    <scope>NUCLEOTIDE SEQUENCE [LARGE SCALE GENOMIC DNA]</scope>
</reference>
<dbReference type="SUPFAM" id="SSF50814">
    <property type="entry name" value="Lipocalins"/>
    <property type="match status" value="1"/>
</dbReference>
<reference evidence="1" key="3">
    <citation type="submission" date="2025-09" db="UniProtKB">
        <authorList>
            <consortium name="Ensembl"/>
        </authorList>
    </citation>
    <scope>IDENTIFICATION</scope>
</reference>
<dbReference type="GeneTree" id="ENSGT00990000211098"/>
<accession>A0A8C7VME6</accession>
<protein>
    <submittedName>
        <fullName evidence="1">Uncharacterized protein</fullName>
    </submittedName>
</protein>
<keyword evidence="2" id="KW-1185">Reference proteome</keyword>
<evidence type="ECO:0000313" key="1">
    <source>
        <dbReference type="Ensembl" id="ENSOMYP00000033447.2"/>
    </source>
</evidence>
<evidence type="ECO:0000313" key="2">
    <source>
        <dbReference type="Proteomes" id="UP000694395"/>
    </source>
</evidence>
<dbReference type="AlphaFoldDB" id="A0A8C7VME6"/>
<name>A0A8C7VME6_ONCMY</name>
<dbReference type="Ensembl" id="ENSOMYT00000036478.2">
    <property type="protein sequence ID" value="ENSOMYP00000033447.2"/>
    <property type="gene ID" value="ENSOMYG00000015574.2"/>
</dbReference>